<dbReference type="PROSITE" id="PS51463">
    <property type="entry name" value="P_GLUCOSE_ISOMERASE_3"/>
    <property type="match status" value="1"/>
</dbReference>
<comment type="catalytic activity">
    <reaction evidence="8">
        <text>alpha-D-glucose 6-phosphate = beta-D-fructose 6-phosphate</text>
        <dbReference type="Rhea" id="RHEA:11816"/>
        <dbReference type="ChEBI" id="CHEBI:57634"/>
        <dbReference type="ChEBI" id="CHEBI:58225"/>
        <dbReference type="EC" id="5.3.1.9"/>
    </reaction>
</comment>
<sequence>MSAVFESRVWQDLVQESVKWKQIHVRDLFAQDSGRSEMLTVSAAGVTADLSRQRVSEPILSLLCDLADVARLASYRDAMFRGDRINSTENRSVLHTALRLPREAKLVVDGVEVVAQVHAVLDRMADLAHSVRNGTWKGATGLPIKHIVNIGIGGSDLGPVMAYEALRHFAQRELQFHFVSNVDGTDIAETLAAVDPLETLFIVASKTFTTHETMLNAQSARAAVLACLPDQNHAAIARHFVAVSTNADKVQEFGIDIENMFGFWDWVGGRYSMESSIGLSTMIAIGPENFHSMLAGSHAMDEHFRTAPFRQNLPILMGLIGLWNRSLLDISTVAVLPYDQYLKRFPAYLQQLTMESNGKSVSNAGQEIPVQTGAVYWGEPGTNGQHSFYQLLHQGTSEVACDVLIPARSLNPIGNHHSVLVSNALAQAQVLAFGRTPEEVRASGTAADLVAHKVMPGNRPTTVLMMDRVDPFTLGALVALYEHIVFVQGVVWGVNSFDQWGVELGKIAATSIEPFLQSTDDVSEFDSATQAAIRWFRERS</sequence>
<keyword evidence="7" id="KW-0413">Isomerase</keyword>
<dbReference type="GO" id="GO:0048029">
    <property type="term" value="F:monosaccharide binding"/>
    <property type="evidence" value="ECO:0007669"/>
    <property type="project" value="TreeGrafter"/>
</dbReference>
<keyword evidence="4" id="KW-0312">Gluconeogenesis</keyword>
<evidence type="ECO:0000256" key="5">
    <source>
        <dbReference type="ARBA" id="ARBA00022490"/>
    </source>
</evidence>
<name>A0A6J5ZE16_9ZZZZ</name>
<accession>A0A6J5ZE16</accession>
<dbReference type="Pfam" id="PF00342">
    <property type="entry name" value="PGI"/>
    <property type="match status" value="1"/>
</dbReference>
<dbReference type="FunFam" id="3.40.50.10490:FF:000018">
    <property type="entry name" value="Glucose-6-phosphate isomerase"/>
    <property type="match status" value="1"/>
</dbReference>
<dbReference type="CDD" id="cd05015">
    <property type="entry name" value="SIS_PGI_1"/>
    <property type="match status" value="1"/>
</dbReference>
<dbReference type="AlphaFoldDB" id="A0A6J5ZE16"/>
<dbReference type="InterPro" id="IPR046348">
    <property type="entry name" value="SIS_dom_sf"/>
</dbReference>
<evidence type="ECO:0000256" key="8">
    <source>
        <dbReference type="ARBA" id="ARBA00029321"/>
    </source>
</evidence>
<dbReference type="InterPro" id="IPR023096">
    <property type="entry name" value="G6P_Isomerase_C"/>
</dbReference>
<dbReference type="PROSITE" id="PS00765">
    <property type="entry name" value="P_GLUCOSE_ISOMERASE_1"/>
    <property type="match status" value="1"/>
</dbReference>
<dbReference type="PANTHER" id="PTHR11469:SF1">
    <property type="entry name" value="GLUCOSE-6-PHOSPHATE ISOMERASE"/>
    <property type="match status" value="1"/>
</dbReference>
<dbReference type="HAMAP" id="MF_00473">
    <property type="entry name" value="G6P_isomerase"/>
    <property type="match status" value="1"/>
</dbReference>
<dbReference type="InterPro" id="IPR018189">
    <property type="entry name" value="Phosphoglucose_isomerase_CS"/>
</dbReference>
<keyword evidence="5" id="KW-0963">Cytoplasm</keyword>
<comment type="similarity">
    <text evidence="2">Belongs to the GPI family.</text>
</comment>
<dbReference type="SUPFAM" id="SSF53697">
    <property type="entry name" value="SIS domain"/>
    <property type="match status" value="1"/>
</dbReference>
<protein>
    <recommendedName>
        <fullName evidence="3">glucose-6-phosphate isomerase</fullName>
        <ecNumber evidence="3">5.3.1.9</ecNumber>
    </recommendedName>
</protein>
<evidence type="ECO:0000256" key="1">
    <source>
        <dbReference type="ARBA" id="ARBA00004926"/>
    </source>
</evidence>
<comment type="pathway">
    <text evidence="1">Carbohydrate degradation; glycolysis; D-glyceraldehyde 3-phosphate and glycerone phosphate from D-glucose: step 2/4.</text>
</comment>
<evidence type="ECO:0000256" key="7">
    <source>
        <dbReference type="ARBA" id="ARBA00023235"/>
    </source>
</evidence>
<proteinExistence type="inferred from homology"/>
<organism evidence="9">
    <name type="scientific">freshwater metagenome</name>
    <dbReference type="NCBI Taxonomy" id="449393"/>
    <lineage>
        <taxon>unclassified sequences</taxon>
        <taxon>metagenomes</taxon>
        <taxon>ecological metagenomes</taxon>
    </lineage>
</organism>
<dbReference type="EMBL" id="CAESAJ010000078">
    <property type="protein sequence ID" value="CAB4338859.1"/>
    <property type="molecule type" value="Genomic_DNA"/>
</dbReference>
<dbReference type="EC" id="5.3.1.9" evidence="3"/>
<dbReference type="NCBIfam" id="NF001211">
    <property type="entry name" value="PRK00179.1"/>
    <property type="match status" value="1"/>
</dbReference>
<dbReference type="GO" id="GO:0051156">
    <property type="term" value="P:glucose 6-phosphate metabolic process"/>
    <property type="evidence" value="ECO:0007669"/>
    <property type="project" value="TreeGrafter"/>
</dbReference>
<dbReference type="GO" id="GO:0004347">
    <property type="term" value="F:glucose-6-phosphate isomerase activity"/>
    <property type="evidence" value="ECO:0007669"/>
    <property type="project" value="UniProtKB-EC"/>
</dbReference>
<evidence type="ECO:0000313" key="9">
    <source>
        <dbReference type="EMBL" id="CAB4338859.1"/>
    </source>
</evidence>
<evidence type="ECO:0000256" key="2">
    <source>
        <dbReference type="ARBA" id="ARBA00006604"/>
    </source>
</evidence>
<dbReference type="Gene3D" id="3.40.50.10490">
    <property type="entry name" value="Glucose-6-phosphate isomerase like protein, domain 1"/>
    <property type="match status" value="2"/>
</dbReference>
<reference evidence="9" key="1">
    <citation type="submission" date="2020-05" db="EMBL/GenBank/DDBJ databases">
        <authorList>
            <person name="Chiriac C."/>
            <person name="Salcher M."/>
            <person name="Ghai R."/>
            <person name="Kavagutti S V."/>
        </authorList>
    </citation>
    <scope>NUCLEOTIDE SEQUENCE</scope>
</reference>
<dbReference type="GO" id="GO:0097367">
    <property type="term" value="F:carbohydrate derivative binding"/>
    <property type="evidence" value="ECO:0007669"/>
    <property type="project" value="InterPro"/>
</dbReference>
<dbReference type="PANTHER" id="PTHR11469">
    <property type="entry name" value="GLUCOSE-6-PHOSPHATE ISOMERASE"/>
    <property type="match status" value="1"/>
</dbReference>
<dbReference type="GO" id="GO:0006094">
    <property type="term" value="P:gluconeogenesis"/>
    <property type="evidence" value="ECO:0007669"/>
    <property type="project" value="UniProtKB-KW"/>
</dbReference>
<dbReference type="InterPro" id="IPR035482">
    <property type="entry name" value="SIS_PGI_2"/>
</dbReference>
<evidence type="ECO:0000256" key="3">
    <source>
        <dbReference type="ARBA" id="ARBA00011952"/>
    </source>
</evidence>
<dbReference type="Gene3D" id="1.10.1390.10">
    <property type="match status" value="1"/>
</dbReference>
<dbReference type="GO" id="GO:0006096">
    <property type="term" value="P:glycolytic process"/>
    <property type="evidence" value="ECO:0007669"/>
    <property type="project" value="UniProtKB-UniPathway"/>
</dbReference>
<dbReference type="PROSITE" id="PS00174">
    <property type="entry name" value="P_GLUCOSE_ISOMERASE_2"/>
    <property type="match status" value="1"/>
</dbReference>
<evidence type="ECO:0000256" key="6">
    <source>
        <dbReference type="ARBA" id="ARBA00023152"/>
    </source>
</evidence>
<gene>
    <name evidence="9" type="ORF">UFOPK3770_00786</name>
</gene>
<dbReference type="InterPro" id="IPR035476">
    <property type="entry name" value="SIS_PGI_1"/>
</dbReference>
<dbReference type="UniPathway" id="UPA00109">
    <property type="reaction ID" value="UER00181"/>
</dbReference>
<evidence type="ECO:0000256" key="4">
    <source>
        <dbReference type="ARBA" id="ARBA00022432"/>
    </source>
</evidence>
<dbReference type="CDD" id="cd05016">
    <property type="entry name" value="SIS_PGI_2"/>
    <property type="match status" value="1"/>
</dbReference>
<dbReference type="PRINTS" id="PR00662">
    <property type="entry name" value="G6PISOMERASE"/>
</dbReference>
<dbReference type="InterPro" id="IPR001672">
    <property type="entry name" value="G6P_Isomerase"/>
</dbReference>
<keyword evidence="6" id="KW-0324">Glycolysis</keyword>
<dbReference type="GO" id="GO:0005829">
    <property type="term" value="C:cytosol"/>
    <property type="evidence" value="ECO:0007669"/>
    <property type="project" value="TreeGrafter"/>
</dbReference>